<dbReference type="Gene3D" id="3.30.450.20">
    <property type="entry name" value="PAS domain"/>
    <property type="match status" value="1"/>
</dbReference>
<gene>
    <name evidence="4" type="ORF">C9I98_00230</name>
</gene>
<dbReference type="InterPro" id="IPR043128">
    <property type="entry name" value="Rev_trsase/Diguanyl_cyclase"/>
</dbReference>
<dbReference type="PANTHER" id="PTHR45138:SF9">
    <property type="entry name" value="DIGUANYLATE CYCLASE DGCM-RELATED"/>
    <property type="match status" value="1"/>
</dbReference>
<proteinExistence type="predicted"/>
<dbReference type="SMART" id="SM00267">
    <property type="entry name" value="GGDEF"/>
    <property type="match status" value="1"/>
</dbReference>
<dbReference type="GO" id="GO:0052621">
    <property type="term" value="F:diguanylate cyclase activity"/>
    <property type="evidence" value="ECO:0007669"/>
    <property type="project" value="UniProtKB-EC"/>
</dbReference>
<dbReference type="AlphaFoldDB" id="A0A2T3NZN1"/>
<dbReference type="PANTHER" id="PTHR45138">
    <property type="entry name" value="REGULATORY COMPONENTS OF SENSORY TRANSDUCTION SYSTEM"/>
    <property type="match status" value="1"/>
</dbReference>
<dbReference type="NCBIfam" id="TIGR00254">
    <property type="entry name" value="GGDEF"/>
    <property type="match status" value="1"/>
</dbReference>
<protein>
    <recommendedName>
        <fullName evidence="1">diguanylate cyclase</fullName>
        <ecNumber evidence="1">2.7.7.65</ecNumber>
    </recommendedName>
</protein>
<organism evidence="4 5">
    <name type="scientific">Photobacterium sanctipauli</name>
    <dbReference type="NCBI Taxonomy" id="1342794"/>
    <lineage>
        <taxon>Bacteria</taxon>
        <taxon>Pseudomonadati</taxon>
        <taxon>Pseudomonadota</taxon>
        <taxon>Gammaproteobacteria</taxon>
        <taxon>Vibrionales</taxon>
        <taxon>Vibrionaceae</taxon>
        <taxon>Photobacterium</taxon>
    </lineage>
</organism>
<dbReference type="RefSeq" id="WP_107271417.1">
    <property type="nucleotide sequence ID" value="NZ_PYMA01000001.1"/>
</dbReference>
<evidence type="ECO:0000256" key="1">
    <source>
        <dbReference type="ARBA" id="ARBA00012528"/>
    </source>
</evidence>
<dbReference type="SUPFAM" id="SSF55073">
    <property type="entry name" value="Nucleotide cyclase"/>
    <property type="match status" value="1"/>
</dbReference>
<sequence>MIYIDTDNYQKNEIVNLISESFPGFFTVRKMSGEHVAYNQIYKSFFPFEVMGKTLKDISELVDDSDVIDLLIQCQHNDEQLFESEESILVLIESMGSSYFESVRYFLEIDNQPHVALMAWDITDRVKVEKKLKFQLERDGLTGALNKHALLMRTYQENQTIAYLDLDNFKQVNDHFGHSVGDEVLILFTQYMQQALSRHDCVYRIGGDEFVIVFDCASIQQAENILVEARSYVERSERFKGVSFSFGLDAMSNHADFDASLKNADVKLYQQKRMRKMNTLAVS</sequence>
<accession>A0A2T3NZN1</accession>
<dbReference type="GO" id="GO:0043709">
    <property type="term" value="P:cell adhesion involved in single-species biofilm formation"/>
    <property type="evidence" value="ECO:0007669"/>
    <property type="project" value="TreeGrafter"/>
</dbReference>
<dbReference type="InterPro" id="IPR029787">
    <property type="entry name" value="Nucleotide_cyclase"/>
</dbReference>
<name>A0A2T3NZN1_9GAMM</name>
<dbReference type="GO" id="GO:0005886">
    <property type="term" value="C:plasma membrane"/>
    <property type="evidence" value="ECO:0007669"/>
    <property type="project" value="TreeGrafter"/>
</dbReference>
<feature type="domain" description="GGDEF" evidence="3">
    <location>
        <begin position="157"/>
        <end position="283"/>
    </location>
</feature>
<dbReference type="CDD" id="cd01949">
    <property type="entry name" value="GGDEF"/>
    <property type="match status" value="1"/>
</dbReference>
<evidence type="ECO:0000313" key="5">
    <source>
        <dbReference type="Proteomes" id="UP000241771"/>
    </source>
</evidence>
<evidence type="ECO:0000259" key="3">
    <source>
        <dbReference type="PROSITE" id="PS50887"/>
    </source>
</evidence>
<dbReference type="EMBL" id="PYMA01000001">
    <property type="protein sequence ID" value="PSW21733.1"/>
    <property type="molecule type" value="Genomic_DNA"/>
</dbReference>
<dbReference type="Pfam" id="PF00990">
    <property type="entry name" value="GGDEF"/>
    <property type="match status" value="1"/>
</dbReference>
<dbReference type="Gene3D" id="3.30.70.270">
    <property type="match status" value="1"/>
</dbReference>
<comment type="catalytic activity">
    <reaction evidence="2">
        <text>2 GTP = 3',3'-c-di-GMP + 2 diphosphate</text>
        <dbReference type="Rhea" id="RHEA:24898"/>
        <dbReference type="ChEBI" id="CHEBI:33019"/>
        <dbReference type="ChEBI" id="CHEBI:37565"/>
        <dbReference type="ChEBI" id="CHEBI:58805"/>
        <dbReference type="EC" id="2.7.7.65"/>
    </reaction>
</comment>
<evidence type="ECO:0000313" key="4">
    <source>
        <dbReference type="EMBL" id="PSW21733.1"/>
    </source>
</evidence>
<dbReference type="Proteomes" id="UP000241771">
    <property type="component" value="Unassembled WGS sequence"/>
</dbReference>
<dbReference type="EC" id="2.7.7.65" evidence="1"/>
<keyword evidence="5" id="KW-1185">Reference proteome</keyword>
<evidence type="ECO:0000256" key="2">
    <source>
        <dbReference type="ARBA" id="ARBA00034247"/>
    </source>
</evidence>
<dbReference type="GO" id="GO:1902201">
    <property type="term" value="P:negative regulation of bacterial-type flagellum-dependent cell motility"/>
    <property type="evidence" value="ECO:0007669"/>
    <property type="project" value="TreeGrafter"/>
</dbReference>
<dbReference type="InterPro" id="IPR000160">
    <property type="entry name" value="GGDEF_dom"/>
</dbReference>
<dbReference type="PROSITE" id="PS50887">
    <property type="entry name" value="GGDEF"/>
    <property type="match status" value="1"/>
</dbReference>
<comment type="caution">
    <text evidence="4">The sequence shown here is derived from an EMBL/GenBank/DDBJ whole genome shotgun (WGS) entry which is preliminary data.</text>
</comment>
<dbReference type="InterPro" id="IPR050469">
    <property type="entry name" value="Diguanylate_Cyclase"/>
</dbReference>
<reference evidence="4 5" key="1">
    <citation type="submission" date="2018-01" db="EMBL/GenBank/DDBJ databases">
        <title>Whole genome sequencing of Histamine producing bacteria.</title>
        <authorList>
            <person name="Butler K."/>
        </authorList>
    </citation>
    <scope>NUCLEOTIDE SEQUENCE [LARGE SCALE GENOMIC DNA]</scope>
    <source>
        <strain evidence="4 5">DSM 100436</strain>
    </source>
</reference>